<evidence type="ECO:0000313" key="3">
    <source>
        <dbReference type="Proteomes" id="UP000319175"/>
    </source>
</evidence>
<dbReference type="AlphaFoldDB" id="A0A501QEW7"/>
<dbReference type="EMBL" id="VFJE01000052">
    <property type="protein sequence ID" value="TPD70536.1"/>
    <property type="molecule type" value="Genomic_DNA"/>
</dbReference>
<feature type="signal peptide" evidence="1">
    <location>
        <begin position="1"/>
        <end position="21"/>
    </location>
</feature>
<evidence type="ECO:0000313" key="2">
    <source>
        <dbReference type="EMBL" id="TPD70536.1"/>
    </source>
</evidence>
<keyword evidence="1" id="KW-0732">Signal</keyword>
<evidence type="ECO:0000256" key="1">
    <source>
        <dbReference type="SAM" id="SignalP"/>
    </source>
</evidence>
<evidence type="ECO:0008006" key="4">
    <source>
        <dbReference type="Google" id="ProtNLM"/>
    </source>
</evidence>
<keyword evidence="3" id="KW-1185">Reference proteome</keyword>
<dbReference type="Proteomes" id="UP000319175">
    <property type="component" value="Unassembled WGS sequence"/>
</dbReference>
<organism evidence="2 3">
    <name type="scientific">Flavobacterium microcysteis</name>
    <dbReference type="NCBI Taxonomy" id="2596891"/>
    <lineage>
        <taxon>Bacteria</taxon>
        <taxon>Pseudomonadati</taxon>
        <taxon>Bacteroidota</taxon>
        <taxon>Flavobacteriia</taxon>
        <taxon>Flavobacteriales</taxon>
        <taxon>Flavobacteriaceae</taxon>
        <taxon>Flavobacterium</taxon>
    </lineage>
</organism>
<feature type="chain" id="PRO_5021375627" description="Peptidase M48 domain-containing protein" evidence="1">
    <location>
        <begin position="22"/>
        <end position="546"/>
    </location>
</feature>
<comment type="caution">
    <text evidence="2">The sequence shown here is derived from an EMBL/GenBank/DDBJ whole genome shotgun (WGS) entry which is preliminary data.</text>
</comment>
<protein>
    <recommendedName>
        <fullName evidence="4">Peptidase M48 domain-containing protein</fullName>
    </recommendedName>
</protein>
<accession>A0A501QEW7</accession>
<sequence length="546" mass="63859">MQNKNYTYSIILFLFSFASLAQNQNLTLKGIFDREYENFLYVTKDFKIKIPPLLYSVSEQSHLSKDNLVINLNQIEPYTKDKGELFKQIFARFVLGHEIGHVLQHSMFDKIVFEAPKGELQIYFECFADVIAGTLFSLVTHYDIKKRYEADNNFNFEQYNKGSIEIMNDAYQQILLMDSANVVITSHPTNIQRMTAFRNGKIAGMIDYTQRILADPELYSALPKEHVEQQREIFTSVSTAMGYNISDKDIYKSNILLWARKETYHIINANNKYVSNLMIYNRKFEWDESSENPIVDVSFSIYNSNDTPVIFSGKYLVEFVLRDDPKNIIAIQPVSGKQFENWINPKDTLNISGRLTWFADDKYMPSLNIPGDELSLYSSFPHNGLGLLEIENIQRFSADFSKWNEDSIDDLMDILKFIKNRRGKFIFLKKGIGVSMASKKKNLRVYGAKYSCNFISNRNEDFYFLQRGEKISFVAEIFFKDSSIAENTFRNLKSNVKKAFSYDNQSFQDDEIKYEEYTYQGNVIMDIDFQYIKNMDEYRIKIEILE</sequence>
<proteinExistence type="predicted"/>
<reference evidence="2 3" key="1">
    <citation type="submission" date="2019-06" db="EMBL/GenBank/DDBJ databases">
        <title>Flavobacterium sp. MaA-Y11 from geoumgang.</title>
        <authorList>
            <person name="Jeong S."/>
        </authorList>
    </citation>
    <scope>NUCLEOTIDE SEQUENCE [LARGE SCALE GENOMIC DNA]</scope>
    <source>
        <strain evidence="2 3">MaA-Y11</strain>
    </source>
</reference>
<gene>
    <name evidence="2" type="ORF">FJA49_06255</name>
</gene>
<dbReference type="RefSeq" id="WP_139999966.1">
    <property type="nucleotide sequence ID" value="NZ_VFJE01000052.1"/>
</dbReference>
<name>A0A501QEW7_9FLAO</name>
<reference evidence="2 3" key="2">
    <citation type="submission" date="2019-06" db="EMBL/GenBank/DDBJ databases">
        <authorList>
            <person name="Seo Y."/>
        </authorList>
    </citation>
    <scope>NUCLEOTIDE SEQUENCE [LARGE SCALE GENOMIC DNA]</scope>
    <source>
        <strain evidence="2 3">MaA-Y11</strain>
    </source>
</reference>